<dbReference type="AlphaFoldDB" id="A0A0F9C3K2"/>
<keyword evidence="6" id="KW-0819">tRNA processing</keyword>
<reference evidence="13" key="1">
    <citation type="journal article" date="2015" name="Nature">
        <title>Complex archaea that bridge the gap between prokaryotes and eukaryotes.</title>
        <authorList>
            <person name="Spang A."/>
            <person name="Saw J.H."/>
            <person name="Jorgensen S.L."/>
            <person name="Zaremba-Niedzwiedzka K."/>
            <person name="Martijn J."/>
            <person name="Lind A.E."/>
            <person name="van Eijk R."/>
            <person name="Schleper C."/>
            <person name="Guy L."/>
            <person name="Ettema T.J."/>
        </authorList>
    </citation>
    <scope>NUCLEOTIDE SEQUENCE</scope>
</reference>
<dbReference type="PANTHER" id="PTHR17490:SF16">
    <property type="entry name" value="THREONYLCARBAMOYL-AMP SYNTHASE"/>
    <property type="match status" value="1"/>
</dbReference>
<dbReference type="GO" id="GO:0005737">
    <property type="term" value="C:cytoplasm"/>
    <property type="evidence" value="ECO:0007669"/>
    <property type="project" value="UniProtKB-SubCell"/>
</dbReference>
<evidence type="ECO:0000256" key="10">
    <source>
        <dbReference type="ARBA" id="ARBA00029774"/>
    </source>
</evidence>
<dbReference type="GO" id="GO:0005524">
    <property type="term" value="F:ATP binding"/>
    <property type="evidence" value="ECO:0007669"/>
    <property type="project" value="UniProtKB-KW"/>
</dbReference>
<evidence type="ECO:0000259" key="12">
    <source>
        <dbReference type="PROSITE" id="PS51163"/>
    </source>
</evidence>
<accession>A0A0F9C3K2</accession>
<proteinExistence type="inferred from homology"/>
<name>A0A0F9C3K2_9ZZZZ</name>
<dbReference type="GO" id="GO:0008033">
    <property type="term" value="P:tRNA processing"/>
    <property type="evidence" value="ECO:0007669"/>
    <property type="project" value="UniProtKB-KW"/>
</dbReference>
<keyword evidence="4" id="KW-0963">Cytoplasm</keyword>
<keyword evidence="5" id="KW-0808">Transferase</keyword>
<evidence type="ECO:0000256" key="9">
    <source>
        <dbReference type="ARBA" id="ARBA00022840"/>
    </source>
</evidence>
<protein>
    <recommendedName>
        <fullName evidence="10">L-threonylcarbamoyladenylate synthase</fullName>
        <ecNumber evidence="3">2.7.7.87</ecNumber>
    </recommendedName>
    <alternativeName>
        <fullName evidence="10">L-threonylcarbamoyladenylate synthase</fullName>
    </alternativeName>
</protein>
<dbReference type="SUPFAM" id="SSF55821">
    <property type="entry name" value="YrdC/RibB"/>
    <property type="match status" value="1"/>
</dbReference>
<dbReference type="EMBL" id="LAZR01034985">
    <property type="protein sequence ID" value="KKL28749.1"/>
    <property type="molecule type" value="Genomic_DNA"/>
</dbReference>
<evidence type="ECO:0000256" key="3">
    <source>
        <dbReference type="ARBA" id="ARBA00012584"/>
    </source>
</evidence>
<dbReference type="EC" id="2.7.7.87" evidence="3"/>
<keyword evidence="9" id="KW-0067">ATP-binding</keyword>
<evidence type="ECO:0000256" key="8">
    <source>
        <dbReference type="ARBA" id="ARBA00022741"/>
    </source>
</evidence>
<dbReference type="InterPro" id="IPR017945">
    <property type="entry name" value="DHBP_synth_RibB-like_a/b_dom"/>
</dbReference>
<evidence type="ECO:0000256" key="6">
    <source>
        <dbReference type="ARBA" id="ARBA00022694"/>
    </source>
</evidence>
<dbReference type="Gene3D" id="3.90.870.10">
    <property type="entry name" value="DHBP synthase"/>
    <property type="match status" value="1"/>
</dbReference>
<evidence type="ECO:0000256" key="7">
    <source>
        <dbReference type="ARBA" id="ARBA00022695"/>
    </source>
</evidence>
<gene>
    <name evidence="13" type="ORF">LCGC14_2372040</name>
</gene>
<dbReference type="InterPro" id="IPR050156">
    <property type="entry name" value="TC-AMP_synthase_SUA5"/>
</dbReference>
<comment type="similarity">
    <text evidence="2">Belongs to the SUA5 family.</text>
</comment>
<evidence type="ECO:0000256" key="11">
    <source>
        <dbReference type="ARBA" id="ARBA00048366"/>
    </source>
</evidence>
<dbReference type="GO" id="GO:0000049">
    <property type="term" value="F:tRNA binding"/>
    <property type="evidence" value="ECO:0007669"/>
    <property type="project" value="TreeGrafter"/>
</dbReference>
<dbReference type="NCBIfam" id="TIGR00057">
    <property type="entry name" value="L-threonylcarbamoyladenylate synthase"/>
    <property type="match status" value="1"/>
</dbReference>
<evidence type="ECO:0000256" key="2">
    <source>
        <dbReference type="ARBA" id="ARBA00007663"/>
    </source>
</evidence>
<feature type="domain" description="YrdC-like" evidence="12">
    <location>
        <begin position="14"/>
        <end position="141"/>
    </location>
</feature>
<comment type="catalytic activity">
    <reaction evidence="11">
        <text>L-threonine + hydrogencarbonate + ATP = L-threonylcarbamoyladenylate + diphosphate + H2O</text>
        <dbReference type="Rhea" id="RHEA:36407"/>
        <dbReference type="ChEBI" id="CHEBI:15377"/>
        <dbReference type="ChEBI" id="CHEBI:17544"/>
        <dbReference type="ChEBI" id="CHEBI:30616"/>
        <dbReference type="ChEBI" id="CHEBI:33019"/>
        <dbReference type="ChEBI" id="CHEBI:57926"/>
        <dbReference type="ChEBI" id="CHEBI:73682"/>
        <dbReference type="EC" id="2.7.7.87"/>
    </reaction>
</comment>
<dbReference type="GO" id="GO:0061710">
    <property type="term" value="F:L-threonylcarbamoyladenylate synthase"/>
    <property type="evidence" value="ECO:0007669"/>
    <property type="project" value="UniProtKB-EC"/>
</dbReference>
<dbReference type="PANTHER" id="PTHR17490">
    <property type="entry name" value="SUA5"/>
    <property type="match status" value="1"/>
</dbReference>
<dbReference type="PROSITE" id="PS51163">
    <property type="entry name" value="YRDC"/>
    <property type="match status" value="1"/>
</dbReference>
<comment type="subcellular location">
    <subcellularLocation>
        <location evidence="1">Cytoplasm</location>
    </subcellularLocation>
</comment>
<sequence length="141" mass="15569">MARIVKIDPDKPQEETIEEAARIIKDGGLVALPTETVYGLGTNALNEEAIRKIFEIKGRPPSKPLSILIGRKEDLKQYVQEISETAQTLIEKFWPGPLTLIFKTSSLMPDTMKSENNSIGIRLPDCRIALEIVKASGVPLA</sequence>
<organism evidence="13">
    <name type="scientific">marine sediment metagenome</name>
    <dbReference type="NCBI Taxonomy" id="412755"/>
    <lineage>
        <taxon>unclassified sequences</taxon>
        <taxon>metagenomes</taxon>
        <taxon>ecological metagenomes</taxon>
    </lineage>
</organism>
<evidence type="ECO:0000256" key="1">
    <source>
        <dbReference type="ARBA" id="ARBA00004496"/>
    </source>
</evidence>
<dbReference type="GO" id="GO:0003725">
    <property type="term" value="F:double-stranded RNA binding"/>
    <property type="evidence" value="ECO:0007669"/>
    <property type="project" value="InterPro"/>
</dbReference>
<feature type="non-terminal residue" evidence="13">
    <location>
        <position position="141"/>
    </location>
</feature>
<comment type="caution">
    <text evidence="13">The sequence shown here is derived from an EMBL/GenBank/DDBJ whole genome shotgun (WGS) entry which is preliminary data.</text>
</comment>
<evidence type="ECO:0000256" key="5">
    <source>
        <dbReference type="ARBA" id="ARBA00022679"/>
    </source>
</evidence>
<dbReference type="Pfam" id="PF01300">
    <property type="entry name" value="Sua5_yciO_yrdC"/>
    <property type="match status" value="1"/>
</dbReference>
<keyword evidence="8" id="KW-0547">Nucleotide-binding</keyword>
<keyword evidence="7" id="KW-0548">Nucleotidyltransferase</keyword>
<dbReference type="InterPro" id="IPR006070">
    <property type="entry name" value="Sua5-like_dom"/>
</dbReference>
<evidence type="ECO:0000313" key="13">
    <source>
        <dbReference type="EMBL" id="KKL28749.1"/>
    </source>
</evidence>
<evidence type="ECO:0000256" key="4">
    <source>
        <dbReference type="ARBA" id="ARBA00022490"/>
    </source>
</evidence>
<dbReference type="GO" id="GO:0006450">
    <property type="term" value="P:regulation of translational fidelity"/>
    <property type="evidence" value="ECO:0007669"/>
    <property type="project" value="TreeGrafter"/>
</dbReference>